<comment type="subcellular location">
    <subcellularLocation>
        <location evidence="1">Cytoplasm</location>
        <location evidence="1">Cytoskeleton</location>
    </subcellularLocation>
</comment>
<feature type="compositionally biased region" description="Low complexity" evidence="7">
    <location>
        <begin position="1"/>
        <end position="13"/>
    </location>
</feature>
<dbReference type="GO" id="GO:0007018">
    <property type="term" value="P:microtubule-based movement"/>
    <property type="evidence" value="ECO:0007669"/>
    <property type="project" value="InterPro"/>
</dbReference>
<feature type="compositionally biased region" description="Basic and acidic residues" evidence="7">
    <location>
        <begin position="1241"/>
        <end position="1271"/>
    </location>
</feature>
<name>A0A6J2V4V1_CHACN</name>
<keyword evidence="2" id="KW-0547">Nucleotide-binding</keyword>
<accession>A0A6J2V4V1</accession>
<feature type="domain" description="Kinesin motor" evidence="8">
    <location>
        <begin position="589"/>
        <end position="638"/>
    </location>
</feature>
<dbReference type="OrthoDB" id="8862460at2759"/>
<evidence type="ECO:0000256" key="3">
    <source>
        <dbReference type="ARBA" id="ARBA00022840"/>
    </source>
</evidence>
<protein>
    <submittedName>
        <fullName evidence="10">Kinesin-like protein KIF26B</fullName>
    </submittedName>
</protein>
<dbReference type="CTD" id="100333605"/>
<keyword evidence="4" id="KW-0206">Cytoskeleton</keyword>
<feature type="region of interest" description="Disordered" evidence="7">
    <location>
        <begin position="1"/>
        <end position="64"/>
    </location>
</feature>
<evidence type="ECO:0000256" key="1">
    <source>
        <dbReference type="ARBA" id="ARBA00004245"/>
    </source>
</evidence>
<dbReference type="PRINTS" id="PR00380">
    <property type="entry name" value="KINESINHEAVY"/>
</dbReference>
<dbReference type="GeneID" id="115809331"/>
<evidence type="ECO:0000256" key="5">
    <source>
        <dbReference type="PROSITE-ProRule" id="PRU00283"/>
    </source>
</evidence>
<dbReference type="GO" id="GO:0005524">
    <property type="term" value="F:ATP binding"/>
    <property type="evidence" value="ECO:0007669"/>
    <property type="project" value="UniProtKB-KW"/>
</dbReference>
<dbReference type="InterPro" id="IPR027417">
    <property type="entry name" value="P-loop_NTPase"/>
</dbReference>
<dbReference type="Pfam" id="PF00225">
    <property type="entry name" value="Kinesin"/>
    <property type="match status" value="1"/>
</dbReference>
<sequence>MEKISSSSGSSGSPRYLVTGVQTGSLSSKRLCHAVRMKTPLERLPPEGAGSTIGSKQPRDSPCRGPEYSSASLCLPVSDKGILCEKCIAQLEVLKEKTHSLLVPRDVASKDPKFGTFQLPVGATETWDEPGPLCDICGTHLSQLKQAAVHMVLTQEHAIWASPSSANIFTNSPASGVHTFPRISTSHSGPSEPRRVPGNLGMEKWVKGNQHLEVTSQSNGITVLPHEVSSEERKGKKKGAMPSAALCHLGTHLPSLPPRVSALLPMGTSAAVSFFVRAAQKLNLTTRRRRQGDESDLTTCQSNFSSILQTAPPPVPPSLFQVLNKGKESSGMGKVKVMLRVCPSFMEDSSQSHCFKLDTQKKQVTVLDPLSHVSLKTAGITFSPKTFTFDAVFSQETSQAEVCEGTLSEVLKSVIGGADGCIFSFGHTKVGTYYTMIGYDDCTQNLGIIPSAITWLFKLINKKKEKMGVNISVHISALEVCGKNEVLKDLLSGVDSGDLPDSHKPNVYLLEDPLSGIQLCNQSLQCASTAERAAYLLDVALTSRISNVPGCSSVPKNSSHMFFTFHILQNHLDSSIKAAIATLSSFVSYRDSKLAMLLQESMGNINCHTVMIAHISASYGDLSESLCTIQIMSRLRREQKKAKKSASCSPRGRSMGRERKMHQSNGLRTFQLGDNVDHNLSLPQLCDLGDCYGSDKSCDTVVHVDPNGWVLPDKAVTSKTKAFVPIIPSLHTNKAETEKSLFSVQNEVSQPIETHVMRRQTEKEKNKQNQLPVANEGPSKPHQDCLKCNTFAELQERLYCIDGSELVSMSADALIKSEPMPSLTNGKEINRTATAMSARQLEIKSESKKDATICNTDKIPSAAHTKDDRLHPTDSQAYFQTQVSLGNQHCPEPFPRNEAPVAMALPLDNQKMFLDDPLLQSDMRISPVGKSSSSSFSSTLSANLTSPVTDPVMCNDVIPQSSTEIPKKEMKAIITITVQHPLDLNGQDELVYTVVEELTIDSGAIERDRSTNIISFNDSRIKSLVSGSQPGRIVSSITEEQKIIDVSSSAMTSDGKPPKPLPNSPAVPPSPRSTLERRQSLTKQCIFAWAKQSLPIPSMWKCSPNQKRTSSMQPSMSSSPEESDMSPLLTARREIGKDSPRSPVEESSRLFSARLEQLTNRSHSLRGSPLDFSDLDSLKKSDSMISLASSGSVEGYCPAGSVDRKSLEQCINMATHGSKGEWDPVMHRLGRSSRRVPKFFPIHDSDRSNSTESCKDNQSKTSDKHVSDPKVHTLPVTCSKDSTFSPKSTKRSLNRSSSLSPNGVSYNRNVWRTQSLTRNQGSGLITKSSQKVMNGRISELLQTSRESLSSRGQMCSDLEENKSSKGKVPLLVHTLPSPYSRITAPRKPNYCSGHASDNTSVLSGELPPAMCKTALLYNRNSMFSSGYESMMRDSEATCSSISTRESISDRSCPLNSSKGAKGSRKRSKTGKDMRRPSQDTLLSLRRSCSGPKVHWVDRGVSDSYEIKVYEIDDVERLQKKGEAGNKGVICFSAKLKFLEHRQQRIAEVRAKYNALKRELEILKQHLMVDPRKWIQEFDLWQTFEVDSLEHLEALELVTERLESRVTRCKARLMMVTCFDVTPKHKGKRRCWQVLDHKGFVGI</sequence>
<feature type="compositionally biased region" description="Pro residues" evidence="7">
    <location>
        <begin position="1058"/>
        <end position="1071"/>
    </location>
</feature>
<feature type="region of interest" description="Disordered" evidence="7">
    <location>
        <begin position="1442"/>
        <end position="1480"/>
    </location>
</feature>
<dbReference type="Gene3D" id="1.20.58.1980">
    <property type="match status" value="1"/>
</dbReference>
<dbReference type="RefSeq" id="XP_030626792.1">
    <property type="nucleotide sequence ID" value="XM_030770932.1"/>
</dbReference>
<dbReference type="GO" id="GO:0003777">
    <property type="term" value="F:microtubule motor activity"/>
    <property type="evidence" value="ECO:0007669"/>
    <property type="project" value="InterPro"/>
</dbReference>
<evidence type="ECO:0000256" key="2">
    <source>
        <dbReference type="ARBA" id="ARBA00022741"/>
    </source>
</evidence>
<dbReference type="InterPro" id="IPR057090">
    <property type="entry name" value="HTH_KIF26A_B_1st"/>
</dbReference>
<evidence type="ECO:0000256" key="4">
    <source>
        <dbReference type="ARBA" id="ARBA00023212"/>
    </source>
</evidence>
<dbReference type="InterPro" id="IPR001752">
    <property type="entry name" value="Kinesin_motor_dom"/>
</dbReference>
<dbReference type="SUPFAM" id="SSF52540">
    <property type="entry name" value="P-loop containing nucleoside triphosphate hydrolases"/>
    <property type="match status" value="1"/>
</dbReference>
<dbReference type="InParanoid" id="A0A6J2V4V1"/>
<dbReference type="Gene3D" id="3.40.850.10">
    <property type="entry name" value="Kinesin motor domain"/>
    <property type="match status" value="1"/>
</dbReference>
<dbReference type="GO" id="GO:0005856">
    <property type="term" value="C:cytoskeleton"/>
    <property type="evidence" value="ECO:0007669"/>
    <property type="project" value="UniProtKB-SubCell"/>
</dbReference>
<organism evidence="9 10">
    <name type="scientific">Chanos chanos</name>
    <name type="common">Milkfish</name>
    <name type="synonym">Mugil chanos</name>
    <dbReference type="NCBI Taxonomy" id="29144"/>
    <lineage>
        <taxon>Eukaryota</taxon>
        <taxon>Metazoa</taxon>
        <taxon>Chordata</taxon>
        <taxon>Craniata</taxon>
        <taxon>Vertebrata</taxon>
        <taxon>Euteleostomi</taxon>
        <taxon>Actinopterygii</taxon>
        <taxon>Neopterygii</taxon>
        <taxon>Teleostei</taxon>
        <taxon>Ostariophysi</taxon>
        <taxon>Gonorynchiformes</taxon>
        <taxon>Chanidae</taxon>
        <taxon>Chanos</taxon>
    </lineage>
</organism>
<feature type="region of interest" description="Disordered" evidence="7">
    <location>
        <begin position="638"/>
        <end position="663"/>
    </location>
</feature>
<dbReference type="PROSITE" id="PS50067">
    <property type="entry name" value="KINESIN_MOTOR_2"/>
    <property type="match status" value="2"/>
</dbReference>
<keyword evidence="6" id="KW-0175">Coiled coil</keyword>
<keyword evidence="9" id="KW-1185">Reference proteome</keyword>
<dbReference type="PANTHER" id="PTHR21608:SF8">
    <property type="entry name" value="KINESIN-LIKE PROTEIN KIF26B"/>
    <property type="match status" value="1"/>
</dbReference>
<evidence type="ECO:0000256" key="7">
    <source>
        <dbReference type="SAM" id="MobiDB-lite"/>
    </source>
</evidence>
<feature type="region of interest" description="Disordered" evidence="7">
    <location>
        <begin position="1100"/>
        <end position="1127"/>
    </location>
</feature>
<evidence type="ECO:0000256" key="6">
    <source>
        <dbReference type="SAM" id="Coils"/>
    </source>
</evidence>
<feature type="coiled-coil region" evidence="6">
    <location>
        <begin position="1538"/>
        <end position="1565"/>
    </location>
</feature>
<reference evidence="10" key="1">
    <citation type="submission" date="2025-08" db="UniProtKB">
        <authorList>
            <consortium name="RefSeq"/>
        </authorList>
    </citation>
    <scope>IDENTIFICATION</scope>
</reference>
<feature type="compositionally biased region" description="Low complexity" evidence="7">
    <location>
        <begin position="1110"/>
        <end position="1120"/>
    </location>
</feature>
<dbReference type="GO" id="GO:0008017">
    <property type="term" value="F:microtubule binding"/>
    <property type="evidence" value="ECO:0007669"/>
    <property type="project" value="InterPro"/>
</dbReference>
<evidence type="ECO:0000259" key="8">
    <source>
        <dbReference type="PROSITE" id="PS50067"/>
    </source>
</evidence>
<dbReference type="SMART" id="SM00129">
    <property type="entry name" value="KISc"/>
    <property type="match status" value="1"/>
</dbReference>
<feature type="domain" description="Kinesin motor" evidence="8">
    <location>
        <begin position="334"/>
        <end position="584"/>
    </location>
</feature>
<dbReference type="InterPro" id="IPR036961">
    <property type="entry name" value="Kinesin_motor_dom_sf"/>
</dbReference>
<dbReference type="PANTHER" id="PTHR21608">
    <property type="entry name" value="KINESIN-LIKE PROTEIN CG14535"/>
    <property type="match status" value="1"/>
</dbReference>
<dbReference type="InterPro" id="IPR027640">
    <property type="entry name" value="Kinesin-like_fam"/>
</dbReference>
<keyword evidence="3" id="KW-0067">ATP-binding</keyword>
<keyword evidence="4" id="KW-0963">Cytoplasm</keyword>
<evidence type="ECO:0000313" key="9">
    <source>
        <dbReference type="Proteomes" id="UP000504632"/>
    </source>
</evidence>
<dbReference type="Proteomes" id="UP000504632">
    <property type="component" value="Chromosome 4"/>
</dbReference>
<dbReference type="Pfam" id="PF23081">
    <property type="entry name" value="HTH_KIF26A_B_1st"/>
    <property type="match status" value="1"/>
</dbReference>
<comment type="similarity">
    <text evidence="5">Belongs to the TRAFAC class myosin-kinesin ATPase superfamily. Kinesin family.</text>
</comment>
<feature type="region of interest" description="Disordered" evidence="7">
    <location>
        <begin position="1239"/>
        <end position="1306"/>
    </location>
</feature>
<feature type="region of interest" description="Disordered" evidence="7">
    <location>
        <begin position="759"/>
        <end position="782"/>
    </location>
</feature>
<feature type="region of interest" description="Disordered" evidence="7">
    <location>
        <begin position="1048"/>
        <end position="1077"/>
    </location>
</feature>
<dbReference type="GO" id="GO:0048731">
    <property type="term" value="P:system development"/>
    <property type="evidence" value="ECO:0007669"/>
    <property type="project" value="UniProtKB-ARBA"/>
</dbReference>
<proteinExistence type="inferred from homology"/>
<gene>
    <name evidence="10" type="primary">kif26bb</name>
</gene>
<comment type="caution">
    <text evidence="5">Lacks conserved residue(s) required for the propagation of feature annotation.</text>
</comment>
<evidence type="ECO:0000313" key="10">
    <source>
        <dbReference type="RefSeq" id="XP_030626792.1"/>
    </source>
</evidence>